<dbReference type="SUPFAM" id="SSF56024">
    <property type="entry name" value="Phospholipase D/nuclease"/>
    <property type="match status" value="1"/>
</dbReference>
<evidence type="ECO:0000259" key="1">
    <source>
        <dbReference type="Pfam" id="PF13091"/>
    </source>
</evidence>
<comment type="caution">
    <text evidence="2">The sequence shown here is derived from an EMBL/GenBank/DDBJ whole genome shotgun (WGS) entry which is preliminary data.</text>
</comment>
<dbReference type="AlphaFoldDB" id="A0A1F5IR30"/>
<feature type="domain" description="Phospholipase D-like" evidence="1">
    <location>
        <begin position="7"/>
        <end position="99"/>
    </location>
</feature>
<proteinExistence type="predicted"/>
<reference evidence="2 3" key="1">
    <citation type="journal article" date="2016" name="Nat. Commun.">
        <title>Thousands of microbial genomes shed light on interconnected biogeochemical processes in an aquifer system.</title>
        <authorList>
            <person name="Anantharaman K."/>
            <person name="Brown C.T."/>
            <person name="Hug L.A."/>
            <person name="Sharon I."/>
            <person name="Castelle C.J."/>
            <person name="Probst A.J."/>
            <person name="Thomas B.C."/>
            <person name="Singh A."/>
            <person name="Wilkins M.J."/>
            <person name="Karaoz U."/>
            <person name="Brodie E.L."/>
            <person name="Williams K.H."/>
            <person name="Hubbard S.S."/>
            <person name="Banfield J.F."/>
        </authorList>
    </citation>
    <scope>NUCLEOTIDE SEQUENCE [LARGE SCALE GENOMIC DNA]</scope>
</reference>
<evidence type="ECO:0000313" key="3">
    <source>
        <dbReference type="Proteomes" id="UP000176336"/>
    </source>
</evidence>
<organism evidence="2 3">
    <name type="scientific">Candidatus Daviesbacteria bacterium RIFCSPHIGHO2_01_FULL_41_23</name>
    <dbReference type="NCBI Taxonomy" id="1797764"/>
    <lineage>
        <taxon>Bacteria</taxon>
        <taxon>Candidatus Daviesiibacteriota</taxon>
    </lineage>
</organism>
<name>A0A1F5IR30_9BACT</name>
<accession>A0A1F5IR30</accession>
<evidence type="ECO:0000313" key="2">
    <source>
        <dbReference type="EMBL" id="OGE18823.1"/>
    </source>
</evidence>
<dbReference type="EMBL" id="MFCR01000008">
    <property type="protein sequence ID" value="OGE18823.1"/>
    <property type="molecule type" value="Genomic_DNA"/>
</dbReference>
<sequence length="108" mass="12787">MRTFDRLFKKLLEQGVKIYIITRNPKEHELGMEIQSEDAISWCEMVGVQVFLIAGNHHRKLALLDRKVLWEGSLNILSQNKSREIMRRIESPELTMQMLSFLKLEKFL</sequence>
<dbReference type="Proteomes" id="UP000176336">
    <property type="component" value="Unassembled WGS sequence"/>
</dbReference>
<dbReference type="Gene3D" id="3.30.870.10">
    <property type="entry name" value="Endonuclease Chain A"/>
    <property type="match status" value="1"/>
</dbReference>
<gene>
    <name evidence="2" type="ORF">A2871_02405</name>
</gene>
<protein>
    <recommendedName>
        <fullName evidence="1">Phospholipase D-like domain-containing protein</fullName>
    </recommendedName>
</protein>
<dbReference type="Pfam" id="PF13091">
    <property type="entry name" value="PLDc_2"/>
    <property type="match status" value="1"/>
</dbReference>
<dbReference type="InterPro" id="IPR025202">
    <property type="entry name" value="PLD-like_dom"/>
</dbReference>